<sequence>MNPPQLDPRTMADLFARMKELAPFYTPEWRFTPEDPDPGAALFALFADMYHENVKRLNRVPAKNLVAFLNLFDVSLLPARPSVSYAAFTLNEGTKEPVLIQAGTRIHAAGADGEVPFETERSVFLTPARWHAAFLSSKKHDSIVRVPEELLTDPARGQAASTPLFVIGGRDNLQAHAMYLSHDDMFTVFETARIEVEIGNSARRDEVQMCSQLTRPEWVQWLYSSKDGWLPFDAVWGAGNRIVLTKSTPGEIAEVEVNGTQGRWIQCRLQPHEPGKKSLAESGLSLDRIAVKTDYEDSASQGGLNPDIMFFNDIQADPAGFYPFGDQFAQYGTFYLASREAFCKRDGMIDLSFSLKAIENRFIPEHVPAIDWKLVMKKSQFEKPDPPKVSITGVIWEYWNGSSWVRLDAGKEAEKLFYHPGSEAVRKRIGFRCPGDLAPVYVNGHFNYWIRGRILQMENAYAPFPVYLSPWVEEVKLAYRYEERVYALERCLTLNNTVYENRTRHSRSEKGGFEPFVPLEGKHPTLVLGFDRPPVRGPVSIYAAVVPQRMKAESVPYLEWEYLRSAAPGVRSQWAPLKLIDGTKGLTESGTLQFVGPADFAEDVVFGERGCWIRAVNRDDRYDHISDSDDFPRIKGLFLNTVRVVQQETVAAEYPESRALDEGVYKLSRKNIVSEEVWVDETVRITEEDVAAFDEAGEPEYEAIRDSDRQLQRVWVRWQEVAHFAGSTAKSRHYTIDRTFGQLRFGDGVHGLEPPKDGLEKVRVTYRVTAGRKGNTPAGTITALQNSIAFVGGVTNVEPAAGGCDPETMDSAVRRGPQLLKHHGRAVTAEDFEWLARDAYPNIAKVKCMANRNAKMEKAPGAMTLVVLPKEGQAGLPAFPELKKRVETYVLQRASSLVAWPENIRVVPPVFLEISITAVVAVEHFDDVLPAELEAVQKLNRFLDPLGGNFDGQGWEIGQTVHPSVFYALLKTIRSISFVEKLYMSVYMLEDDRRVEIDGNRPLHIPHGVIVSGTHKVSVHAL</sequence>
<evidence type="ECO:0000313" key="1">
    <source>
        <dbReference type="EMBL" id="MBD2865001.1"/>
    </source>
</evidence>
<organism evidence="1 2">
    <name type="scientific">Paenibacillus oceani</name>
    <dbReference type="NCBI Taxonomy" id="2772510"/>
    <lineage>
        <taxon>Bacteria</taxon>
        <taxon>Bacillati</taxon>
        <taxon>Bacillota</taxon>
        <taxon>Bacilli</taxon>
        <taxon>Bacillales</taxon>
        <taxon>Paenibacillaceae</taxon>
        <taxon>Paenibacillus</taxon>
    </lineage>
</organism>
<dbReference type="EMBL" id="JACXJA010000036">
    <property type="protein sequence ID" value="MBD2865001.1"/>
    <property type="molecule type" value="Genomic_DNA"/>
</dbReference>
<protein>
    <submittedName>
        <fullName evidence="1">Baseplate J/gp47 family protein</fullName>
    </submittedName>
</protein>
<accession>A0A927CFG4</accession>
<keyword evidence="2" id="KW-1185">Reference proteome</keyword>
<reference evidence="1" key="1">
    <citation type="submission" date="2020-09" db="EMBL/GenBank/DDBJ databases">
        <title>A novel bacterium of genus Paenibacillus, isolated from South China Sea.</title>
        <authorList>
            <person name="Huang H."/>
            <person name="Mo K."/>
            <person name="Hu Y."/>
        </authorList>
    </citation>
    <scope>NUCLEOTIDE SEQUENCE</scope>
    <source>
        <strain evidence="1">IB182363</strain>
    </source>
</reference>
<dbReference type="AlphaFoldDB" id="A0A927CFG4"/>
<name>A0A927CFG4_9BACL</name>
<evidence type="ECO:0000313" key="2">
    <source>
        <dbReference type="Proteomes" id="UP000639396"/>
    </source>
</evidence>
<comment type="caution">
    <text evidence="1">The sequence shown here is derived from an EMBL/GenBank/DDBJ whole genome shotgun (WGS) entry which is preliminary data.</text>
</comment>
<gene>
    <name evidence="1" type="ORF">IDH45_23765</name>
</gene>
<dbReference type="Proteomes" id="UP000639396">
    <property type="component" value="Unassembled WGS sequence"/>
</dbReference>
<proteinExistence type="predicted"/>
<dbReference type="RefSeq" id="WP_190930625.1">
    <property type="nucleotide sequence ID" value="NZ_JACXJA010000036.1"/>
</dbReference>